<feature type="compositionally biased region" description="Basic and acidic residues" evidence="1">
    <location>
        <begin position="47"/>
        <end position="72"/>
    </location>
</feature>
<protein>
    <recommendedName>
        <fullName evidence="2">TerB N-terminal domain-containing protein</fullName>
    </recommendedName>
</protein>
<feature type="compositionally biased region" description="Basic and acidic residues" evidence="1">
    <location>
        <begin position="29"/>
        <end position="38"/>
    </location>
</feature>
<dbReference type="InterPro" id="IPR025266">
    <property type="entry name" value="TerB_N"/>
</dbReference>
<dbReference type="EMBL" id="BSRI01000001">
    <property type="protein sequence ID" value="GLV54342.1"/>
    <property type="molecule type" value="Genomic_DNA"/>
</dbReference>
<evidence type="ECO:0000256" key="1">
    <source>
        <dbReference type="SAM" id="MobiDB-lite"/>
    </source>
</evidence>
<evidence type="ECO:0000259" key="2">
    <source>
        <dbReference type="Pfam" id="PF13208"/>
    </source>
</evidence>
<keyword evidence="4" id="KW-1185">Reference proteome</keyword>
<name>A0ABQ6FJF2_9CHLR</name>
<dbReference type="Pfam" id="PF13208">
    <property type="entry name" value="TerB_N"/>
    <property type="match status" value="1"/>
</dbReference>
<dbReference type="Proteomes" id="UP001344906">
    <property type="component" value="Unassembled WGS sequence"/>
</dbReference>
<gene>
    <name evidence="3" type="ORF">KDH_11900</name>
</gene>
<evidence type="ECO:0000313" key="3">
    <source>
        <dbReference type="EMBL" id="GLV54342.1"/>
    </source>
</evidence>
<reference evidence="3 4" key="1">
    <citation type="submission" date="2023-02" db="EMBL/GenBank/DDBJ databases">
        <title>Dictyobacter halimunensis sp. nov., a new member of the class Ktedonobacteria from forest soil in a geothermal area.</title>
        <authorList>
            <person name="Rachmania M.K."/>
            <person name="Ningsih F."/>
            <person name="Sakai Y."/>
            <person name="Yabe S."/>
            <person name="Yokota A."/>
            <person name="Sjamsuridzal W."/>
        </authorList>
    </citation>
    <scope>NUCLEOTIDE SEQUENCE [LARGE SCALE GENOMIC DNA]</scope>
    <source>
        <strain evidence="3 4">S3.2.2.5</strain>
    </source>
</reference>
<accession>A0ABQ6FJF2</accession>
<feature type="domain" description="TerB N-terminal" evidence="2">
    <location>
        <begin position="73"/>
        <end position="279"/>
    </location>
</feature>
<proteinExistence type="predicted"/>
<feature type="region of interest" description="Disordered" evidence="1">
    <location>
        <begin position="25"/>
        <end position="76"/>
    </location>
</feature>
<evidence type="ECO:0000313" key="4">
    <source>
        <dbReference type="Proteomes" id="UP001344906"/>
    </source>
</evidence>
<organism evidence="3 4">
    <name type="scientific">Dictyobacter halimunensis</name>
    <dbReference type="NCBI Taxonomy" id="3026934"/>
    <lineage>
        <taxon>Bacteria</taxon>
        <taxon>Bacillati</taxon>
        <taxon>Chloroflexota</taxon>
        <taxon>Ktedonobacteria</taxon>
        <taxon>Ktedonobacterales</taxon>
        <taxon>Dictyobacteraceae</taxon>
        <taxon>Dictyobacter</taxon>
    </lineage>
</organism>
<comment type="caution">
    <text evidence="3">The sequence shown here is derived from an EMBL/GenBank/DDBJ whole genome shotgun (WGS) entry which is preliminary data.</text>
</comment>
<sequence>MHQESEQLQERLTVENEEERRSFSFIIRQEAHSSKGSRDVSNTEAKQIPDKVKLQEEKTSRLDAEQSQEKEPALSTANTEALSFWEQARQWKDRAHEPVSIEKFKHYHSDYTLMDTRQLAWYFYWRNEIRSGLYPETDVGYILIHTYEALECIGFTNPTQACERLIALWKNYRDSFPLLDQYLVPWIADFCAVHNLSLTPMQWYAQVLTVPDCDTDAQLIAEAWLRQGADWAQIPATVLYKLVGFNTQTKFYQKMRQKNALDEGYRLAVAAVDEHLSSKFDRPALITRYGKGTSFAVVRKPFNGVLMEHTYAHVVIAEVNAAFGNAELRYALLGILKYADHIQRKMHQKTVQPFVPTIDLSWQEVIESILVNRSPIQNSASLSANHLADEADQETISKLREQDEKLGGKEQYQKTLRPIPVSAISVGIIGQFDSQLSKNARKEDTHLNKTAQRKPITTNVVPSPTGSELQSVHISAIEQRVAVLKQYWYHFDEIHARQAEGMTPLHWGPITDPLSIGFEHRCQFYKPDPYPLYQRHLPANLLSEVEQLWGTTMLPRWPESIVSEPFPHEILTKAFGVALSFWHSCALNAWFFCEGSLYLDDLSGLEDFYRKEIQILKDMGMPINEHLFKDLGTASVKLDRVYSTGDDARRGGFEGIRNIISYYRRLWAEAYLDRYIHERWEAEIRKVKISYRFSVDNRGGAPPTAKQFAKDAKNATNYWFGGDVRKLYEAIREQSPLQPQRVAIMPFDRLAFALAVFNTLKEDAVKPQPALRDPYTVERRYYQLNQLAEFSFWYVQLEEALGYTPKLGDFGMSKFAKCSEVLDKNVYKAWTTFSSTIEAVKREFPTPGEKQESEEITFTTVGSALVKVEKSAELMVENEKPTRTSWGQPARPLDTEAISKLRAESDQLQVRLTIDVEEEVQVEQSPQFTPTAEVELITSVINTIADSDLEVDEDWKGIVQHWQPEHWEIIILLYQEQYAQLITVERKVRRPVSRLIDEINLPVDEQLGDLLVDPDTRLIPQHLHETVSILVNWYLSSKSR</sequence>